<evidence type="ECO:0000313" key="2">
    <source>
        <dbReference type="Proteomes" id="UP000316304"/>
    </source>
</evidence>
<dbReference type="AlphaFoldDB" id="A0A5C6CC02"/>
<sequence>MESFPSLSPPFAEERDAMARRKAISGAELGGIGRAPLSGLCVVAVRI</sequence>
<gene>
    <name evidence="1" type="ORF">Pla52o_39960</name>
</gene>
<dbReference type="EMBL" id="SJPT01000007">
    <property type="protein sequence ID" value="TWU20964.1"/>
    <property type="molecule type" value="Genomic_DNA"/>
</dbReference>
<dbReference type="Proteomes" id="UP000316304">
    <property type="component" value="Unassembled WGS sequence"/>
</dbReference>
<reference evidence="1 2" key="1">
    <citation type="submission" date="2019-02" db="EMBL/GenBank/DDBJ databases">
        <title>Deep-cultivation of Planctomycetes and their phenomic and genomic characterization uncovers novel biology.</title>
        <authorList>
            <person name="Wiegand S."/>
            <person name="Jogler M."/>
            <person name="Boedeker C."/>
            <person name="Pinto D."/>
            <person name="Vollmers J."/>
            <person name="Rivas-Marin E."/>
            <person name="Kohn T."/>
            <person name="Peeters S.H."/>
            <person name="Heuer A."/>
            <person name="Rast P."/>
            <person name="Oberbeckmann S."/>
            <person name="Bunk B."/>
            <person name="Jeske O."/>
            <person name="Meyerdierks A."/>
            <person name="Storesund J.E."/>
            <person name="Kallscheuer N."/>
            <person name="Luecker S."/>
            <person name="Lage O.M."/>
            <person name="Pohl T."/>
            <person name="Merkel B.J."/>
            <person name="Hornburger P."/>
            <person name="Mueller R.-W."/>
            <person name="Bruemmer F."/>
            <person name="Labrenz M."/>
            <person name="Spormann A.M."/>
            <person name="Op Den Camp H."/>
            <person name="Overmann J."/>
            <person name="Amann R."/>
            <person name="Jetten M.S.M."/>
            <person name="Mascher T."/>
            <person name="Medema M.H."/>
            <person name="Devos D.P."/>
            <person name="Kaster A.-K."/>
            <person name="Ovreas L."/>
            <person name="Rohde M."/>
            <person name="Galperin M.Y."/>
            <person name="Jogler C."/>
        </authorList>
    </citation>
    <scope>NUCLEOTIDE SEQUENCE [LARGE SCALE GENOMIC DNA]</scope>
    <source>
        <strain evidence="1 2">Pla52o</strain>
    </source>
</reference>
<name>A0A5C6CC02_9BACT</name>
<protein>
    <submittedName>
        <fullName evidence="1">Uncharacterized protein</fullName>
    </submittedName>
</protein>
<evidence type="ECO:0000313" key="1">
    <source>
        <dbReference type="EMBL" id="TWU20964.1"/>
    </source>
</evidence>
<accession>A0A5C6CC02</accession>
<keyword evidence="2" id="KW-1185">Reference proteome</keyword>
<comment type="caution">
    <text evidence="1">The sequence shown here is derived from an EMBL/GenBank/DDBJ whole genome shotgun (WGS) entry which is preliminary data.</text>
</comment>
<organism evidence="1 2">
    <name type="scientific">Novipirellula galeiformis</name>
    <dbReference type="NCBI Taxonomy" id="2528004"/>
    <lineage>
        <taxon>Bacteria</taxon>
        <taxon>Pseudomonadati</taxon>
        <taxon>Planctomycetota</taxon>
        <taxon>Planctomycetia</taxon>
        <taxon>Pirellulales</taxon>
        <taxon>Pirellulaceae</taxon>
        <taxon>Novipirellula</taxon>
    </lineage>
</organism>
<proteinExistence type="predicted"/>